<dbReference type="EMBL" id="LMTZ01000151">
    <property type="protein sequence ID" value="KST62745.1"/>
    <property type="molecule type" value="Genomic_DNA"/>
</dbReference>
<feature type="compositionally biased region" description="Polar residues" evidence="5">
    <location>
        <begin position="516"/>
        <end position="526"/>
    </location>
</feature>
<evidence type="ECO:0000256" key="4">
    <source>
        <dbReference type="ARBA" id="ARBA00023239"/>
    </source>
</evidence>
<reference evidence="6 7" key="1">
    <citation type="journal article" date="2015" name="Genome Announc.">
        <title>Draft Genome of the Euendolithic (true boring) Cyanobacterium Mastigocoleus testarum strain BC008.</title>
        <authorList>
            <person name="Guida B.S."/>
            <person name="Garcia-Pichel F."/>
        </authorList>
    </citation>
    <scope>NUCLEOTIDE SEQUENCE [LARGE SCALE GENOMIC DNA]</scope>
    <source>
        <strain evidence="6 7">BC008</strain>
    </source>
</reference>
<feature type="compositionally biased region" description="Basic and acidic residues" evidence="5">
    <location>
        <begin position="494"/>
        <end position="509"/>
    </location>
</feature>
<dbReference type="SUPFAM" id="SSF48371">
    <property type="entry name" value="ARM repeat"/>
    <property type="match status" value="1"/>
</dbReference>
<keyword evidence="3" id="KW-0605">Phycobilisome</keyword>
<dbReference type="GO" id="GO:0030089">
    <property type="term" value="C:phycobilisome"/>
    <property type="evidence" value="ECO:0007669"/>
    <property type="project" value="UniProtKB-KW"/>
</dbReference>
<dbReference type="AlphaFoldDB" id="A0A0V7ZDW7"/>
<comment type="caution">
    <text evidence="6">The sequence shown here is derived from an EMBL/GenBank/DDBJ whole genome shotgun (WGS) entry which is preliminary data.</text>
</comment>
<dbReference type="Gene3D" id="1.25.10.10">
    <property type="entry name" value="Leucine-rich Repeat Variant"/>
    <property type="match status" value="1"/>
</dbReference>
<dbReference type="Proteomes" id="UP000053372">
    <property type="component" value="Unassembled WGS sequence"/>
</dbReference>
<keyword evidence="7" id="KW-1185">Reference proteome</keyword>
<evidence type="ECO:0000313" key="7">
    <source>
        <dbReference type="Proteomes" id="UP000053372"/>
    </source>
</evidence>
<sequence length="597" mass="66167">MTSRTSYQTPVDKLLTFGNCYNYGNQWRDYIAELDLGSQHIPDLIQMAIDGEFYGVDSGDFKNWGPVHAWRALAQLGAEEAIEPLMQLFHQREDCDLVSEEMPKVFGKIGAMAIPYLQTYLADPSHGLFPRIAATNSLEEIANHHPIARSQSIGVLTQQLKLFNQNPTELNGFLVASLTHLQAKESALVIKSAFETVTNEGEIVPEDIAGTWDEIKQALGVTDDELKLLENVSSDDEDRVSISEPVLDPVSSVEEIIPEKFEKVEATTTIPDTDLVRSDDYSSPVVEITTEEVNLFLEITPEQLRSITLEEFPVQKIETVENLGSEDKQDSEEQVNEDFLVSGKEVVSSKLERVEEASIPEDIEVLVRSQQDLSSLLEITNDEITVEELNTLEAVVPENLVLDNVNSDSEPVSKKQNSEEQASLTNTRAIASDSNSSVQEIVSEEIEEIEATIKATDDTNVVRSQEDFSSPVEAAENEIAAEELNEIEEVISKDIRDVSEVTSEEKSSNEEELDTKQGNLPASDSGLSIPDVSLDNLEKVKDITKKSEKSQIKPEVLHPAEFKLAVEALSTEKKSIQGFGKVSGTEGKSKKKKKKKK</sequence>
<organism evidence="6 7">
    <name type="scientific">Mastigocoleus testarum BC008</name>
    <dbReference type="NCBI Taxonomy" id="371196"/>
    <lineage>
        <taxon>Bacteria</taxon>
        <taxon>Bacillati</taxon>
        <taxon>Cyanobacteriota</taxon>
        <taxon>Cyanophyceae</taxon>
        <taxon>Nostocales</taxon>
        <taxon>Hapalosiphonaceae</taxon>
        <taxon>Mastigocoleus</taxon>
    </lineage>
</organism>
<feature type="compositionally biased region" description="Polar residues" evidence="5">
    <location>
        <begin position="419"/>
        <end position="435"/>
    </location>
</feature>
<evidence type="ECO:0000256" key="5">
    <source>
        <dbReference type="SAM" id="MobiDB-lite"/>
    </source>
</evidence>
<keyword evidence="2" id="KW-0042">Antenna complex</keyword>
<dbReference type="RefSeq" id="WP_058184644.1">
    <property type="nucleotide sequence ID" value="NZ_LMTZ01000151.1"/>
</dbReference>
<dbReference type="InterPro" id="IPR011989">
    <property type="entry name" value="ARM-like"/>
</dbReference>
<comment type="similarity">
    <text evidence="1">Belongs to the CpcE/RpcE/PecE family.</text>
</comment>
<name>A0A0V7ZDW7_9CYAN</name>
<evidence type="ECO:0000256" key="1">
    <source>
        <dbReference type="ARBA" id="ARBA00009299"/>
    </source>
</evidence>
<evidence type="ECO:0008006" key="8">
    <source>
        <dbReference type="Google" id="ProtNLM"/>
    </source>
</evidence>
<accession>A0A0V7ZDW7</accession>
<protein>
    <recommendedName>
        <fullName evidence="8">DUF1186 domain-containing protein</fullName>
    </recommendedName>
</protein>
<dbReference type="InterPro" id="IPR016024">
    <property type="entry name" value="ARM-type_fold"/>
</dbReference>
<keyword evidence="4" id="KW-0456">Lyase</keyword>
<gene>
    <name evidence="6" type="ORF">BC008_38645</name>
</gene>
<dbReference type="OrthoDB" id="504590at2"/>
<proteinExistence type="inferred from homology"/>
<evidence type="ECO:0000256" key="2">
    <source>
        <dbReference type="ARBA" id="ARBA00022549"/>
    </source>
</evidence>
<evidence type="ECO:0000313" key="6">
    <source>
        <dbReference type="EMBL" id="KST62745.1"/>
    </source>
</evidence>
<evidence type="ECO:0000256" key="3">
    <source>
        <dbReference type="ARBA" id="ARBA00022738"/>
    </source>
</evidence>
<feature type="region of interest" description="Disordered" evidence="5">
    <location>
        <begin position="406"/>
        <end position="436"/>
    </location>
</feature>
<feature type="region of interest" description="Disordered" evidence="5">
    <location>
        <begin position="575"/>
        <end position="597"/>
    </location>
</feature>
<dbReference type="GO" id="GO:0016829">
    <property type="term" value="F:lyase activity"/>
    <property type="evidence" value="ECO:0007669"/>
    <property type="project" value="UniProtKB-KW"/>
</dbReference>
<feature type="region of interest" description="Disordered" evidence="5">
    <location>
        <begin position="494"/>
        <end position="531"/>
    </location>
</feature>